<dbReference type="Gene3D" id="2.60.20.10">
    <property type="entry name" value="Crystallins"/>
    <property type="match status" value="1"/>
</dbReference>
<name>A0A1I1A3G0_9PSEU</name>
<evidence type="ECO:0008006" key="3">
    <source>
        <dbReference type="Google" id="ProtNLM"/>
    </source>
</evidence>
<protein>
    <recommendedName>
        <fullName evidence="3">Peptidase inhibitor family I36</fullName>
    </recommendedName>
</protein>
<dbReference type="Proteomes" id="UP000243799">
    <property type="component" value="Unassembled WGS sequence"/>
</dbReference>
<organism evidence="1 2">
    <name type="scientific">Amycolatopsis marina</name>
    <dbReference type="NCBI Taxonomy" id="490629"/>
    <lineage>
        <taxon>Bacteria</taxon>
        <taxon>Bacillati</taxon>
        <taxon>Actinomycetota</taxon>
        <taxon>Actinomycetes</taxon>
        <taxon>Pseudonocardiales</taxon>
        <taxon>Pseudonocardiaceae</taxon>
        <taxon>Amycolatopsis</taxon>
    </lineage>
</organism>
<evidence type="ECO:0000313" key="1">
    <source>
        <dbReference type="EMBL" id="SFB31118.1"/>
    </source>
</evidence>
<accession>A0A1I1A3G0</accession>
<gene>
    <name evidence="1" type="ORF">SAMN05216266_10845</name>
</gene>
<reference evidence="2" key="1">
    <citation type="submission" date="2016-10" db="EMBL/GenBank/DDBJ databases">
        <authorList>
            <person name="Varghese N."/>
            <person name="Submissions S."/>
        </authorList>
    </citation>
    <scope>NUCLEOTIDE SEQUENCE [LARGE SCALE GENOMIC DNA]</scope>
    <source>
        <strain evidence="2">CGMCC 4.3568</strain>
    </source>
</reference>
<evidence type="ECO:0000313" key="2">
    <source>
        <dbReference type="Proteomes" id="UP000243799"/>
    </source>
</evidence>
<dbReference type="AlphaFoldDB" id="A0A1I1A3G0"/>
<sequence>MANSTITRTTGRRRLSALIGGVGTMGLLLTGVTAAQAAPQEAEHCVYSASTQTYTCHHSLTEATATGNRLAKAQGDVIGATVFEFRDYGGASLTITVPKPCPKNDRVDFWLDLDEWKNSISSVQAWSSCWIWLYPESGGRAGPFKDKHPDVGSYIDNRTATVGLS</sequence>
<dbReference type="STRING" id="490629.SAMN05216266_10845"/>
<dbReference type="RefSeq" id="WP_245788367.1">
    <property type="nucleotide sequence ID" value="NZ_FOKG01000008.1"/>
</dbReference>
<dbReference type="EMBL" id="FOKG01000008">
    <property type="protein sequence ID" value="SFB31118.1"/>
    <property type="molecule type" value="Genomic_DNA"/>
</dbReference>
<proteinExistence type="predicted"/>
<keyword evidence="2" id="KW-1185">Reference proteome</keyword>